<comment type="caution">
    <text evidence="1">The sequence shown here is derived from an EMBL/GenBank/DDBJ whole genome shotgun (WGS) entry which is preliminary data.</text>
</comment>
<dbReference type="EMBL" id="AVBF01000008">
    <property type="protein sequence ID" value="KGP73836.1"/>
    <property type="molecule type" value="Genomic_DNA"/>
</dbReference>
<evidence type="ECO:0000313" key="1">
    <source>
        <dbReference type="EMBL" id="KGP73836.1"/>
    </source>
</evidence>
<evidence type="ECO:0000313" key="2">
    <source>
        <dbReference type="Proteomes" id="UP000030147"/>
    </source>
</evidence>
<proteinExistence type="predicted"/>
<protein>
    <submittedName>
        <fullName evidence="1">Uncharacterized protein</fullName>
    </submittedName>
</protein>
<dbReference type="STRING" id="1385514.N782_01370"/>
<accession>A0A0A2TIF9</accession>
<reference evidence="1 2" key="1">
    <citation type="journal article" date="2015" name="Stand. Genomic Sci.">
        <title>High quality draft genome sequence of the moderately halophilic bacterium Pontibacillus yanchengensis Y32(T) and comparison among Pontibacillus genomes.</title>
        <authorList>
            <person name="Huang J."/>
            <person name="Qiao Z.X."/>
            <person name="Tang J.W."/>
            <person name="Wang G."/>
        </authorList>
    </citation>
    <scope>NUCLEOTIDE SEQUENCE [LARGE SCALE GENOMIC DNA]</scope>
    <source>
        <strain evidence="1 2">Y32</strain>
    </source>
</reference>
<name>A0A0A2TIF9_9BACI</name>
<dbReference type="Proteomes" id="UP000030147">
    <property type="component" value="Unassembled WGS sequence"/>
</dbReference>
<sequence length="72" mass="8258">MIWSEEGERWEWKIMSSICNGSEQKQFEASIRGMEVSKKRFEASIRGVEASKKWFEASIRGIEASKSGSKRA</sequence>
<keyword evidence="2" id="KW-1185">Reference proteome</keyword>
<gene>
    <name evidence="1" type="ORF">N782_01370</name>
</gene>
<organism evidence="1 2">
    <name type="scientific">Pontibacillus yanchengensis Y32</name>
    <dbReference type="NCBI Taxonomy" id="1385514"/>
    <lineage>
        <taxon>Bacteria</taxon>
        <taxon>Bacillati</taxon>
        <taxon>Bacillota</taxon>
        <taxon>Bacilli</taxon>
        <taxon>Bacillales</taxon>
        <taxon>Bacillaceae</taxon>
        <taxon>Pontibacillus</taxon>
    </lineage>
</organism>
<dbReference type="RefSeq" id="WP_036816810.1">
    <property type="nucleotide sequence ID" value="NZ_AVBF01000008.1"/>
</dbReference>
<dbReference type="AlphaFoldDB" id="A0A0A2TIF9"/>